<dbReference type="Proteomes" id="UP000035287">
    <property type="component" value="Chromosome"/>
</dbReference>
<evidence type="ECO:0000313" key="2">
    <source>
        <dbReference type="Proteomes" id="UP000035287"/>
    </source>
</evidence>
<dbReference type="PATRIC" id="fig|1348774.3.peg.1605"/>
<gene>
    <name evidence="1" type="ORF">AB433_07655</name>
</gene>
<dbReference type="EMBL" id="CP011770">
    <property type="protein sequence ID" value="AKM09887.1"/>
    <property type="molecule type" value="Genomic_DNA"/>
</dbReference>
<keyword evidence="2" id="KW-1185">Reference proteome</keyword>
<dbReference type="OrthoDB" id="7596620at2"/>
<evidence type="ECO:0000313" key="1">
    <source>
        <dbReference type="EMBL" id="AKM09887.1"/>
    </source>
</evidence>
<sequence length="85" mass="9283">MTWLSRQLIRFLLALVVLALFGGAVIVMSFFVVPEQNREVVVQLIGGINSLAGMVIGFYFGRADNPNEVKVTNDPAHPVPVDQGE</sequence>
<name>A0A0G3XF98_9SPHN</name>
<reference evidence="1 2" key="1">
    <citation type="submission" date="2015-06" db="EMBL/GenBank/DDBJ databases">
        <authorList>
            <person name="Zeng Y."/>
            <person name="Huang Y."/>
        </authorList>
    </citation>
    <scope>NUCLEOTIDE SEQUENCE [LARGE SCALE GENOMIC DNA]</scope>
    <source>
        <strain evidence="1 2">PQ-2</strain>
    </source>
</reference>
<dbReference type="RefSeq" id="WP_047820571.1">
    <property type="nucleotide sequence ID" value="NZ_CP011770.1"/>
</dbReference>
<dbReference type="STRING" id="1348774.AB433_07655"/>
<dbReference type="AlphaFoldDB" id="A0A0G3XF98"/>
<protein>
    <submittedName>
        <fullName evidence="1">Uncharacterized protein</fullName>
    </submittedName>
</protein>
<accession>A0A0G3XF98</accession>
<organism evidence="1 2">
    <name type="scientific">Croceicoccus naphthovorans</name>
    <dbReference type="NCBI Taxonomy" id="1348774"/>
    <lineage>
        <taxon>Bacteria</taxon>
        <taxon>Pseudomonadati</taxon>
        <taxon>Pseudomonadota</taxon>
        <taxon>Alphaproteobacteria</taxon>
        <taxon>Sphingomonadales</taxon>
        <taxon>Erythrobacteraceae</taxon>
        <taxon>Croceicoccus</taxon>
    </lineage>
</organism>
<proteinExistence type="predicted"/>
<dbReference type="KEGG" id="cna:AB433_07655"/>